<proteinExistence type="predicted"/>
<sequence length="388" mass="45002">MPASKNNTDEDPPEGYGWTCSAIFCFAGSQPYVRDPHYKDLVVKNQMIEQELEREKLANKKIMKILLLGGPESGKSTIFKQMKILHMNGFSDLDMINYRYLVYSNVIQATSQLLEGAEHLQIQYTPEYEQAVKEFTFYYKNTHPSERELTKKITKVIAKIYQSPFVKDVLQRQHEIILLDSAVYFLDQLDRISNPDYKPTHQDVLRSRVPTAGISEIEFAYKHVTLKMVDVGGQRSEQRKWIHVFDSCNGVLFIAEMSGYNQLLNDGEQTVNRLKYSMYLFKRIVRNKCFSKRTAIILFLNKYDIFKERIDVFPLTTCFKGYAGKNVAEAAANYVNDRFQAMVPTEMQTEKPVYSHFTNATDTRNIDRVFEACIDVVFKVSMEKVGFM</sequence>
<accession>A0AC35GGH3</accession>
<protein>
    <submittedName>
        <fullName evidence="2">G protein alpha subunit</fullName>
    </submittedName>
</protein>
<name>A0AC35GGH3_9BILA</name>
<dbReference type="Proteomes" id="UP000887580">
    <property type="component" value="Unplaced"/>
</dbReference>
<organism evidence="1 2">
    <name type="scientific">Panagrolaimus sp. PS1159</name>
    <dbReference type="NCBI Taxonomy" id="55785"/>
    <lineage>
        <taxon>Eukaryota</taxon>
        <taxon>Metazoa</taxon>
        <taxon>Ecdysozoa</taxon>
        <taxon>Nematoda</taxon>
        <taxon>Chromadorea</taxon>
        <taxon>Rhabditida</taxon>
        <taxon>Tylenchina</taxon>
        <taxon>Panagrolaimomorpha</taxon>
        <taxon>Panagrolaimoidea</taxon>
        <taxon>Panagrolaimidae</taxon>
        <taxon>Panagrolaimus</taxon>
    </lineage>
</organism>
<dbReference type="WBParaSite" id="PS1159_v2.g4876.t1">
    <property type="protein sequence ID" value="PS1159_v2.g4876.t1"/>
    <property type="gene ID" value="PS1159_v2.g4876"/>
</dbReference>
<reference evidence="2" key="1">
    <citation type="submission" date="2022-11" db="UniProtKB">
        <authorList>
            <consortium name="WormBaseParasite"/>
        </authorList>
    </citation>
    <scope>IDENTIFICATION</scope>
</reference>
<evidence type="ECO:0000313" key="1">
    <source>
        <dbReference type="Proteomes" id="UP000887580"/>
    </source>
</evidence>
<evidence type="ECO:0000313" key="2">
    <source>
        <dbReference type="WBParaSite" id="PS1159_v2.g4876.t1"/>
    </source>
</evidence>